<evidence type="ECO:0000313" key="8">
    <source>
        <dbReference type="Proteomes" id="UP001338582"/>
    </source>
</evidence>
<feature type="compositionally biased region" description="Low complexity" evidence="5">
    <location>
        <begin position="235"/>
        <end position="249"/>
    </location>
</feature>
<feature type="compositionally biased region" description="Basic and acidic residues" evidence="5">
    <location>
        <begin position="649"/>
        <end position="669"/>
    </location>
</feature>
<dbReference type="InterPro" id="IPR036390">
    <property type="entry name" value="WH_DNA-bd_sf"/>
</dbReference>
<proteinExistence type="inferred from homology"/>
<evidence type="ECO:0000256" key="3">
    <source>
        <dbReference type="ARBA" id="ARBA00023242"/>
    </source>
</evidence>
<dbReference type="PANTHER" id="PTHR10015:SF396">
    <property type="entry name" value="FLOCCULATION SUPPRESSION PROTEIN"/>
    <property type="match status" value="1"/>
</dbReference>
<dbReference type="Proteomes" id="UP001338582">
    <property type="component" value="Chromosome 2"/>
</dbReference>
<feature type="compositionally biased region" description="Low complexity" evidence="5">
    <location>
        <begin position="296"/>
        <end position="324"/>
    </location>
</feature>
<feature type="compositionally biased region" description="Low complexity" evidence="5">
    <location>
        <begin position="387"/>
        <end position="412"/>
    </location>
</feature>
<feature type="compositionally biased region" description="Basic and acidic residues" evidence="5">
    <location>
        <begin position="676"/>
        <end position="689"/>
    </location>
</feature>
<feature type="region of interest" description="Disordered" evidence="5">
    <location>
        <begin position="609"/>
        <end position="689"/>
    </location>
</feature>
<dbReference type="KEGG" id="asau:88172752"/>
<feature type="region of interest" description="Disordered" evidence="5">
    <location>
        <begin position="459"/>
        <end position="482"/>
    </location>
</feature>
<dbReference type="AlphaFoldDB" id="A0AAX4H837"/>
<keyword evidence="2" id="KW-0238">DNA-binding</keyword>
<evidence type="ECO:0000256" key="2">
    <source>
        <dbReference type="ARBA" id="ARBA00023125"/>
    </source>
</evidence>
<feature type="compositionally biased region" description="Polar residues" evidence="5">
    <location>
        <begin position="338"/>
        <end position="358"/>
    </location>
</feature>
<protein>
    <recommendedName>
        <fullName evidence="6">HSF-type DNA-binding domain-containing protein</fullName>
    </recommendedName>
</protein>
<evidence type="ECO:0000313" key="7">
    <source>
        <dbReference type="EMBL" id="WPK24414.1"/>
    </source>
</evidence>
<dbReference type="InterPro" id="IPR000232">
    <property type="entry name" value="HSF_DNA-bd"/>
</dbReference>
<feature type="compositionally biased region" description="Polar residues" evidence="5">
    <location>
        <begin position="431"/>
        <end position="444"/>
    </location>
</feature>
<feature type="region of interest" description="Disordered" evidence="5">
    <location>
        <begin position="235"/>
        <end position="257"/>
    </location>
</feature>
<evidence type="ECO:0000256" key="4">
    <source>
        <dbReference type="RuleBase" id="RU004020"/>
    </source>
</evidence>
<dbReference type="PANTHER" id="PTHR10015">
    <property type="entry name" value="HEAT SHOCK TRANSCRIPTION FACTOR"/>
    <property type="match status" value="1"/>
</dbReference>
<feature type="compositionally biased region" description="Basic and acidic residues" evidence="5">
    <location>
        <begin position="419"/>
        <end position="430"/>
    </location>
</feature>
<sequence>MTQNNSKQSELPVKKNAFVHKLYDMLSNKLIAHLIWWADTPEANTFLLCPNKEFAEALSSYFKHENVASFVRQLHMYGFHKVSDPTPGADKGSAIWEFRHSSGRFRKNDEGSLVFIKRRLQLSSLSQAEPPVPNNATSHPNGHPHYEVNHLPPNAHGQYLYNPNGYQQYAVQYYPMGAEAQFGRPMLIHPQLNPAIYPGQPGSMARQLPSSPYPGYAFYPPPGMVQFPVPSATGHQLLPHQLPQGQQPGFSSGPTNVGPPLQIMLPGASLYQQHYANQGAMTANHVFAQHQPSPPQEQQQQQQQQQLHQQQLHQQQLQQQQLQQRSRDPPPILAPIGNGNSIKTVSGAAEQSPTTTNLDAAASDSACPVKYESPSANPPSLARPLVRDQSQSDSLSQASLLSVSSRQSLDQDNSSTQSYEDRAQMNREQNRMPSLTSRPSSNGKQTELLLESATPISYMLNPPRDVKTGESFSTRPLDPRPAMMKDSLKLESPKMLMKQVPLPPISENMFQRAPTMYSAPQADISVSSDTLASRIIHPFNSSEPSSSISMLFPSDAQIPRLPGHKHDSTGVNTSAIVPTTSLTSLPLVSQPHIPTPRMFQGKGVAVQLLNDDQPPESGAADLQTSQGANNSSESLKKTKEEEIQGVSKSSDEHAKSETARVRVAKVEHLLDDDDSEYRKKQRCDDKNAD</sequence>
<dbReference type="Gene3D" id="1.10.10.10">
    <property type="entry name" value="Winged helix-like DNA-binding domain superfamily/Winged helix DNA-binding domain"/>
    <property type="match status" value="1"/>
</dbReference>
<feature type="domain" description="HSF-type DNA-binding" evidence="6">
    <location>
        <begin position="58"/>
        <end position="82"/>
    </location>
</feature>
<gene>
    <name evidence="7" type="ORF">PUMCH_001687</name>
</gene>
<name>A0AAX4H837_9ASCO</name>
<dbReference type="GeneID" id="88172752"/>
<dbReference type="Pfam" id="PF00447">
    <property type="entry name" value="HSF_DNA-bind"/>
    <property type="match status" value="1"/>
</dbReference>
<accession>A0AAX4H837</accession>
<organism evidence="7 8">
    <name type="scientific">Australozyma saopauloensis</name>
    <dbReference type="NCBI Taxonomy" id="291208"/>
    <lineage>
        <taxon>Eukaryota</taxon>
        <taxon>Fungi</taxon>
        <taxon>Dikarya</taxon>
        <taxon>Ascomycota</taxon>
        <taxon>Saccharomycotina</taxon>
        <taxon>Pichiomycetes</taxon>
        <taxon>Metschnikowiaceae</taxon>
        <taxon>Australozyma</taxon>
    </lineage>
</organism>
<dbReference type="GO" id="GO:0043565">
    <property type="term" value="F:sequence-specific DNA binding"/>
    <property type="evidence" value="ECO:0007669"/>
    <property type="project" value="InterPro"/>
</dbReference>
<dbReference type="InterPro" id="IPR036388">
    <property type="entry name" value="WH-like_DNA-bd_sf"/>
</dbReference>
<dbReference type="SUPFAM" id="SSF46785">
    <property type="entry name" value="Winged helix' DNA-binding domain"/>
    <property type="match status" value="1"/>
</dbReference>
<dbReference type="EMBL" id="CP138895">
    <property type="protein sequence ID" value="WPK24414.1"/>
    <property type="molecule type" value="Genomic_DNA"/>
</dbReference>
<dbReference type="GO" id="GO:0005634">
    <property type="term" value="C:nucleus"/>
    <property type="evidence" value="ECO:0007669"/>
    <property type="project" value="UniProtKB-SubCell"/>
</dbReference>
<comment type="subcellular location">
    <subcellularLocation>
        <location evidence="1">Nucleus</location>
    </subcellularLocation>
</comment>
<dbReference type="PROSITE" id="PS00434">
    <property type="entry name" value="HSF_DOMAIN"/>
    <property type="match status" value="1"/>
</dbReference>
<feature type="region of interest" description="Disordered" evidence="5">
    <location>
        <begin position="288"/>
        <end position="444"/>
    </location>
</feature>
<dbReference type="PRINTS" id="PR00056">
    <property type="entry name" value="HSFDOMAIN"/>
</dbReference>
<dbReference type="GO" id="GO:0003700">
    <property type="term" value="F:DNA-binding transcription factor activity"/>
    <property type="evidence" value="ECO:0007669"/>
    <property type="project" value="InterPro"/>
</dbReference>
<evidence type="ECO:0000256" key="5">
    <source>
        <dbReference type="SAM" id="MobiDB-lite"/>
    </source>
</evidence>
<keyword evidence="3" id="KW-0539">Nucleus</keyword>
<dbReference type="RefSeq" id="XP_062876797.1">
    <property type="nucleotide sequence ID" value="XM_063020727.1"/>
</dbReference>
<comment type="similarity">
    <text evidence="4">Belongs to the HSF family.</text>
</comment>
<keyword evidence="8" id="KW-1185">Reference proteome</keyword>
<reference evidence="7 8" key="1">
    <citation type="submission" date="2023-10" db="EMBL/GenBank/DDBJ databases">
        <title>Draft Genome Sequence of Candida saopaulonensis from a very Premature Infant with Sepsis.</title>
        <authorList>
            <person name="Ning Y."/>
            <person name="Dai R."/>
            <person name="Xiao M."/>
            <person name="Xu Y."/>
            <person name="Yan Q."/>
            <person name="Zhang L."/>
        </authorList>
    </citation>
    <scope>NUCLEOTIDE SEQUENCE [LARGE SCALE GENOMIC DNA]</scope>
    <source>
        <strain evidence="7 8">19XY460</strain>
    </source>
</reference>
<evidence type="ECO:0000256" key="1">
    <source>
        <dbReference type="ARBA" id="ARBA00004123"/>
    </source>
</evidence>
<evidence type="ECO:0000259" key="6">
    <source>
        <dbReference type="PROSITE" id="PS00434"/>
    </source>
</evidence>
<dbReference type="SMART" id="SM00415">
    <property type="entry name" value="HSF"/>
    <property type="match status" value="1"/>
</dbReference>